<keyword evidence="3" id="KW-0238">DNA-binding</keyword>
<evidence type="ECO:0000256" key="7">
    <source>
        <dbReference type="SAM" id="MobiDB-lite"/>
    </source>
</evidence>
<evidence type="ECO:0000256" key="4">
    <source>
        <dbReference type="ARBA" id="ARBA00023163"/>
    </source>
</evidence>
<protein>
    <submittedName>
        <fullName evidence="10">Ethylene-responsive transcription factor RAP2-3-like</fullName>
    </submittedName>
</protein>
<dbReference type="SUPFAM" id="SSF54171">
    <property type="entry name" value="DNA-binding domain"/>
    <property type="match status" value="1"/>
</dbReference>
<evidence type="ECO:0000259" key="8">
    <source>
        <dbReference type="PROSITE" id="PS51032"/>
    </source>
</evidence>
<dbReference type="CDD" id="cd00018">
    <property type="entry name" value="AP2"/>
    <property type="match status" value="1"/>
</dbReference>
<dbReference type="GO" id="GO:0009873">
    <property type="term" value="P:ethylene-activated signaling pathway"/>
    <property type="evidence" value="ECO:0007669"/>
    <property type="project" value="InterPro"/>
</dbReference>
<dbReference type="GO" id="GO:0003677">
    <property type="term" value="F:DNA binding"/>
    <property type="evidence" value="ECO:0007669"/>
    <property type="project" value="UniProtKB-KW"/>
</dbReference>
<dbReference type="GeneID" id="106752604"/>
<proteinExistence type="inferred from homology"/>
<dbReference type="Proteomes" id="UP000087766">
    <property type="component" value="Unplaced"/>
</dbReference>
<organism evidence="9 10">
    <name type="scientific">Vigna radiata var. radiata</name>
    <name type="common">Mung bean</name>
    <name type="synonym">Phaseolus aureus</name>
    <dbReference type="NCBI Taxonomy" id="3916"/>
    <lineage>
        <taxon>Eukaryota</taxon>
        <taxon>Viridiplantae</taxon>
        <taxon>Streptophyta</taxon>
        <taxon>Embryophyta</taxon>
        <taxon>Tracheophyta</taxon>
        <taxon>Spermatophyta</taxon>
        <taxon>Magnoliopsida</taxon>
        <taxon>eudicotyledons</taxon>
        <taxon>Gunneridae</taxon>
        <taxon>Pentapetalae</taxon>
        <taxon>rosids</taxon>
        <taxon>fabids</taxon>
        <taxon>Fabales</taxon>
        <taxon>Fabaceae</taxon>
        <taxon>Papilionoideae</taxon>
        <taxon>50 kb inversion clade</taxon>
        <taxon>NPAAA clade</taxon>
        <taxon>indigoferoid/millettioid clade</taxon>
        <taxon>Phaseoleae</taxon>
        <taxon>Vigna</taxon>
    </lineage>
</organism>
<dbReference type="InterPro" id="IPR016177">
    <property type="entry name" value="DNA-bd_dom_sf"/>
</dbReference>
<dbReference type="SMART" id="SM00380">
    <property type="entry name" value="AP2"/>
    <property type="match status" value="1"/>
</dbReference>
<comment type="subcellular location">
    <subcellularLocation>
        <location evidence="1">Nucleus</location>
    </subcellularLocation>
</comment>
<dbReference type="GO" id="GO:0003700">
    <property type="term" value="F:DNA-binding transcription factor activity"/>
    <property type="evidence" value="ECO:0007669"/>
    <property type="project" value="InterPro"/>
</dbReference>
<evidence type="ECO:0000256" key="5">
    <source>
        <dbReference type="ARBA" id="ARBA00023242"/>
    </source>
</evidence>
<feature type="compositionally biased region" description="Low complexity" evidence="7">
    <location>
        <begin position="98"/>
        <end position="111"/>
    </location>
</feature>
<evidence type="ECO:0000256" key="1">
    <source>
        <dbReference type="ARBA" id="ARBA00004123"/>
    </source>
</evidence>
<dbReference type="SMR" id="A0A1S3T7Q8"/>
<keyword evidence="4" id="KW-0804">Transcription</keyword>
<evidence type="ECO:0000313" key="10">
    <source>
        <dbReference type="RefSeq" id="XP_014489802.1"/>
    </source>
</evidence>
<dbReference type="Pfam" id="PF00847">
    <property type="entry name" value="AP2"/>
    <property type="match status" value="1"/>
</dbReference>
<dbReference type="InterPro" id="IPR036955">
    <property type="entry name" value="AP2/ERF_dom_sf"/>
</dbReference>
<keyword evidence="5" id="KW-0539">Nucleus</keyword>
<name>A0A1S3T7Q8_VIGRR</name>
<dbReference type="PRINTS" id="PR00367">
    <property type="entry name" value="ETHRSPELEMNT"/>
</dbReference>
<evidence type="ECO:0000256" key="2">
    <source>
        <dbReference type="ARBA" id="ARBA00023015"/>
    </source>
</evidence>
<dbReference type="InterPro" id="IPR044808">
    <property type="entry name" value="ERF_plant"/>
</dbReference>
<accession>A0A1S3T7Q8</accession>
<gene>
    <name evidence="10" type="primary">LOC106752604</name>
</gene>
<comment type="similarity">
    <text evidence="6">Belongs to the AP2/ERF transcription factor family. ERF subfamily.</text>
</comment>
<evidence type="ECO:0000313" key="9">
    <source>
        <dbReference type="Proteomes" id="UP000087766"/>
    </source>
</evidence>
<dbReference type="KEGG" id="vra:106752604"/>
<dbReference type="Gene3D" id="3.30.730.10">
    <property type="entry name" value="AP2/ERF domain"/>
    <property type="match status" value="1"/>
</dbReference>
<dbReference type="OrthoDB" id="1410300at2759"/>
<dbReference type="PROSITE" id="PS51032">
    <property type="entry name" value="AP2_ERF"/>
    <property type="match status" value="1"/>
</dbReference>
<dbReference type="FunFam" id="3.30.730.10:FF:000001">
    <property type="entry name" value="Ethylene-responsive transcription factor 2"/>
    <property type="match status" value="1"/>
</dbReference>
<dbReference type="AlphaFoldDB" id="A0A1S3T7Q8"/>
<feature type="region of interest" description="Disordered" evidence="7">
    <location>
        <begin position="90"/>
        <end position="111"/>
    </location>
</feature>
<dbReference type="InterPro" id="IPR001471">
    <property type="entry name" value="AP2/ERF_dom"/>
</dbReference>
<dbReference type="Gramene" id="Vradi0153s00210.1">
    <property type="protein sequence ID" value="Vradi0153s00210.1"/>
    <property type="gene ID" value="Vradi0153s00210"/>
</dbReference>
<sequence length="111" mass="12819">MITVDFDVVEEPCERVKNNRVIAKNGGARVRKNTYRGIKRRPWGKWVAEIRDPCKGVRVWLGTFATTEEVAHAYNDTVVLIRGDKAKLNFPEHHRHPPNMNNNPFLNPELT</sequence>
<dbReference type="GO" id="GO:0005634">
    <property type="term" value="C:nucleus"/>
    <property type="evidence" value="ECO:0007669"/>
    <property type="project" value="UniProtKB-SubCell"/>
</dbReference>
<feature type="domain" description="AP2/ERF" evidence="8">
    <location>
        <begin position="34"/>
        <end position="91"/>
    </location>
</feature>
<dbReference type="PANTHER" id="PTHR31190:SF142">
    <property type="entry name" value="ETHYLENE-RESPONSIVE TRANSCRIPTION FACTOR RAP2-3"/>
    <property type="match status" value="1"/>
</dbReference>
<dbReference type="PANTHER" id="PTHR31190">
    <property type="entry name" value="DNA-BINDING DOMAIN"/>
    <property type="match status" value="1"/>
</dbReference>
<dbReference type="RefSeq" id="XP_014489802.1">
    <property type="nucleotide sequence ID" value="XM_014634316.1"/>
</dbReference>
<keyword evidence="2" id="KW-0805">Transcription regulation</keyword>
<dbReference type="STRING" id="3916.A0A1S3T7Q8"/>
<reference evidence="10" key="1">
    <citation type="submission" date="2025-08" db="UniProtKB">
        <authorList>
            <consortium name="RefSeq"/>
        </authorList>
    </citation>
    <scope>IDENTIFICATION</scope>
    <source>
        <tissue evidence="10">Leaf</tissue>
    </source>
</reference>
<keyword evidence="9" id="KW-1185">Reference proteome</keyword>
<evidence type="ECO:0000256" key="3">
    <source>
        <dbReference type="ARBA" id="ARBA00023125"/>
    </source>
</evidence>
<evidence type="ECO:0000256" key="6">
    <source>
        <dbReference type="ARBA" id="ARBA00024343"/>
    </source>
</evidence>